<sequence length="73" mass="8013">SSEHASDLMKMTGAPVIHVNGDHPEFPSKIDVLLNSYSGNIPFDKQIPSPAIQTYPIEQISSRVNLSSLESIY</sequence>
<protein>
    <submittedName>
        <fullName evidence="1">Uncharacterized protein</fullName>
    </submittedName>
</protein>
<dbReference type="EMBL" id="BMAW01067597">
    <property type="protein sequence ID" value="GFT60589.1"/>
    <property type="molecule type" value="Genomic_DNA"/>
</dbReference>
<keyword evidence="2" id="KW-1185">Reference proteome</keyword>
<evidence type="ECO:0000313" key="1">
    <source>
        <dbReference type="EMBL" id="GFT60589.1"/>
    </source>
</evidence>
<comment type="caution">
    <text evidence="1">The sequence shown here is derived from an EMBL/GenBank/DDBJ whole genome shotgun (WGS) entry which is preliminary data.</text>
</comment>
<name>A0A8X6PDB8_NEPPI</name>
<gene>
    <name evidence="1" type="ORF">NPIL_423721</name>
</gene>
<evidence type="ECO:0000313" key="2">
    <source>
        <dbReference type="Proteomes" id="UP000887013"/>
    </source>
</evidence>
<feature type="non-terminal residue" evidence="1">
    <location>
        <position position="1"/>
    </location>
</feature>
<reference evidence="1" key="1">
    <citation type="submission" date="2020-08" db="EMBL/GenBank/DDBJ databases">
        <title>Multicomponent nature underlies the extraordinary mechanical properties of spider dragline silk.</title>
        <authorList>
            <person name="Kono N."/>
            <person name="Nakamura H."/>
            <person name="Mori M."/>
            <person name="Yoshida Y."/>
            <person name="Ohtoshi R."/>
            <person name="Malay A.D."/>
            <person name="Moran D.A.P."/>
            <person name="Tomita M."/>
            <person name="Numata K."/>
            <person name="Arakawa K."/>
        </authorList>
    </citation>
    <scope>NUCLEOTIDE SEQUENCE</scope>
</reference>
<organism evidence="1 2">
    <name type="scientific">Nephila pilipes</name>
    <name type="common">Giant wood spider</name>
    <name type="synonym">Nephila maculata</name>
    <dbReference type="NCBI Taxonomy" id="299642"/>
    <lineage>
        <taxon>Eukaryota</taxon>
        <taxon>Metazoa</taxon>
        <taxon>Ecdysozoa</taxon>
        <taxon>Arthropoda</taxon>
        <taxon>Chelicerata</taxon>
        <taxon>Arachnida</taxon>
        <taxon>Araneae</taxon>
        <taxon>Araneomorphae</taxon>
        <taxon>Entelegynae</taxon>
        <taxon>Araneoidea</taxon>
        <taxon>Nephilidae</taxon>
        <taxon>Nephila</taxon>
    </lineage>
</organism>
<accession>A0A8X6PDB8</accession>
<dbReference type="AlphaFoldDB" id="A0A8X6PDB8"/>
<dbReference type="Proteomes" id="UP000887013">
    <property type="component" value="Unassembled WGS sequence"/>
</dbReference>
<proteinExistence type="predicted"/>